<dbReference type="InterPro" id="IPR035950">
    <property type="entry name" value="XkdW-like_sf"/>
</dbReference>
<evidence type="ECO:0000313" key="2">
    <source>
        <dbReference type="EMBL" id="CAB4121095.1"/>
    </source>
</evidence>
<sequence length="53" mass="6097">MTLYDKLIQLYPSLTQQDFLTVITLQNDSDGKGDYISKWEHPTLPKPTTEQIA</sequence>
<dbReference type="EMBL" id="LR796141">
    <property type="protein sequence ID" value="CAB4121095.1"/>
    <property type="molecule type" value="Genomic_DNA"/>
</dbReference>
<feature type="domain" description="Bacteriophage SP-beta YorD" evidence="1">
    <location>
        <begin position="5"/>
        <end position="53"/>
    </location>
</feature>
<proteinExistence type="predicted"/>
<name>A0A6J5KHR9_9CAUD</name>
<organism evidence="2">
    <name type="scientific">uncultured Caudovirales phage</name>
    <dbReference type="NCBI Taxonomy" id="2100421"/>
    <lineage>
        <taxon>Viruses</taxon>
        <taxon>Duplodnaviria</taxon>
        <taxon>Heunggongvirae</taxon>
        <taxon>Uroviricota</taxon>
        <taxon>Caudoviricetes</taxon>
        <taxon>Peduoviridae</taxon>
        <taxon>Maltschvirus</taxon>
        <taxon>Maltschvirus maltsch</taxon>
    </lineage>
</organism>
<protein>
    <submittedName>
        <fullName evidence="2">Bacteriophage SP-beta, YorD</fullName>
    </submittedName>
</protein>
<evidence type="ECO:0000259" key="1">
    <source>
        <dbReference type="Pfam" id="PF09636"/>
    </source>
</evidence>
<dbReference type="Pfam" id="PF09636">
    <property type="entry name" value="XkdW"/>
    <property type="match status" value="1"/>
</dbReference>
<reference evidence="2" key="1">
    <citation type="submission" date="2020-04" db="EMBL/GenBank/DDBJ databases">
        <authorList>
            <person name="Chiriac C."/>
            <person name="Salcher M."/>
            <person name="Ghai R."/>
            <person name="Kavagutti S V."/>
        </authorList>
    </citation>
    <scope>NUCLEOTIDE SEQUENCE</scope>
</reference>
<accession>A0A6J5KHR9</accession>
<dbReference type="InterPro" id="IPR019094">
    <property type="entry name" value="Phage_SP-beta_YorD"/>
</dbReference>
<dbReference type="Gene3D" id="3.30.56.60">
    <property type="entry name" value="XkdW-like"/>
    <property type="match status" value="1"/>
</dbReference>
<gene>
    <name evidence="2" type="ORF">UFOVP7_37</name>
</gene>